<evidence type="ECO:0000313" key="5">
    <source>
        <dbReference type="EMBL" id="WFD17996.1"/>
    </source>
</evidence>
<dbReference type="GO" id="GO:0034067">
    <property type="term" value="P:protein localization to Golgi apparatus"/>
    <property type="evidence" value="ECO:0007669"/>
    <property type="project" value="TreeGrafter"/>
</dbReference>
<keyword evidence="4" id="KW-0479">Metal-binding</keyword>
<dbReference type="GO" id="GO:0003924">
    <property type="term" value="F:GTPase activity"/>
    <property type="evidence" value="ECO:0007669"/>
    <property type="project" value="InterPro"/>
</dbReference>
<dbReference type="InterPro" id="IPR006689">
    <property type="entry name" value="Small_GTPase_ARF/SAR"/>
</dbReference>
<dbReference type="SMART" id="SM00177">
    <property type="entry name" value="ARF"/>
    <property type="match status" value="1"/>
</dbReference>
<evidence type="ECO:0000256" key="3">
    <source>
        <dbReference type="PIRSR" id="PIRSR606689-1"/>
    </source>
</evidence>
<evidence type="ECO:0000256" key="1">
    <source>
        <dbReference type="ARBA" id="ARBA00022741"/>
    </source>
</evidence>
<feature type="binding site" evidence="4">
    <location>
        <position position="31"/>
    </location>
    <ligand>
        <name>Mg(2+)</name>
        <dbReference type="ChEBI" id="CHEBI:18420"/>
    </ligand>
</feature>
<dbReference type="Proteomes" id="UP001220961">
    <property type="component" value="Chromosome 1"/>
</dbReference>
<reference evidence="5" key="1">
    <citation type="submission" date="2023-03" db="EMBL/GenBank/DDBJ databases">
        <title>Mating type loci evolution in Malassezia.</title>
        <authorList>
            <person name="Coelho M.A."/>
        </authorList>
    </citation>
    <scope>NUCLEOTIDE SEQUENCE</scope>
    <source>
        <strain evidence="5">CBS 10434</strain>
    </source>
</reference>
<proteinExistence type="predicted"/>
<dbReference type="EMBL" id="CP119908">
    <property type="protein sequence ID" value="WFD17996.1"/>
    <property type="molecule type" value="Genomic_DNA"/>
</dbReference>
<evidence type="ECO:0000256" key="4">
    <source>
        <dbReference type="PIRSR" id="PIRSR606689-2"/>
    </source>
</evidence>
<dbReference type="GO" id="GO:0043001">
    <property type="term" value="P:Golgi to plasma membrane protein transport"/>
    <property type="evidence" value="ECO:0007669"/>
    <property type="project" value="TreeGrafter"/>
</dbReference>
<gene>
    <name evidence="5" type="primary">ARL3</name>
    <name evidence="5" type="ORF">MCAP1_000207</name>
</gene>
<dbReference type="GO" id="GO:0046872">
    <property type="term" value="F:metal ion binding"/>
    <property type="evidence" value="ECO:0007669"/>
    <property type="project" value="UniProtKB-KW"/>
</dbReference>
<keyword evidence="1 3" id="KW-0547">Nucleotide-binding</keyword>
<protein>
    <submittedName>
        <fullName evidence="5">ADP-ribosylation factor protein 3</fullName>
    </submittedName>
</protein>
<evidence type="ECO:0000313" key="6">
    <source>
        <dbReference type="Proteomes" id="UP001220961"/>
    </source>
</evidence>
<dbReference type="Pfam" id="PF00025">
    <property type="entry name" value="Arf"/>
    <property type="match status" value="1"/>
</dbReference>
<evidence type="ECO:0000256" key="2">
    <source>
        <dbReference type="ARBA" id="ARBA00023134"/>
    </source>
</evidence>
<dbReference type="PANTHER" id="PTHR45909">
    <property type="entry name" value="ADP-RIBOSYLATION FACTOR-RELATED PROTEIN 1"/>
    <property type="match status" value="1"/>
</dbReference>
<feature type="binding site" evidence="4">
    <location>
        <position position="54"/>
    </location>
    <ligand>
        <name>Mg(2+)</name>
        <dbReference type="ChEBI" id="CHEBI:18420"/>
    </ligand>
</feature>
<keyword evidence="6" id="KW-1185">Reference proteome</keyword>
<dbReference type="AlphaFoldDB" id="A0AAF0E4G4"/>
<dbReference type="GO" id="GO:0005794">
    <property type="term" value="C:Golgi apparatus"/>
    <property type="evidence" value="ECO:0007669"/>
    <property type="project" value="TreeGrafter"/>
</dbReference>
<accession>A0AAF0E4G4</accession>
<dbReference type="PANTHER" id="PTHR45909:SF1">
    <property type="entry name" value="ADP-RIBOSYLATION FACTOR-RELATED PROTEIN 1"/>
    <property type="match status" value="1"/>
</dbReference>
<feature type="binding site" evidence="3">
    <location>
        <begin position="24"/>
        <end position="31"/>
    </location>
    <ligand>
        <name>GTP</name>
        <dbReference type="ChEBI" id="CHEBI:37565"/>
    </ligand>
</feature>
<dbReference type="GO" id="GO:0005525">
    <property type="term" value="F:GTP binding"/>
    <property type="evidence" value="ECO:0007669"/>
    <property type="project" value="UniProtKB-KW"/>
</dbReference>
<dbReference type="Gene3D" id="3.40.50.300">
    <property type="entry name" value="P-loop containing nucleotide triphosphate hydrolases"/>
    <property type="match status" value="1"/>
</dbReference>
<dbReference type="InterPro" id="IPR027417">
    <property type="entry name" value="P-loop_NTPase"/>
</dbReference>
<dbReference type="GO" id="GO:0006886">
    <property type="term" value="P:intracellular protein transport"/>
    <property type="evidence" value="ECO:0007669"/>
    <property type="project" value="TreeGrafter"/>
</dbReference>
<feature type="binding site" evidence="3">
    <location>
        <position position="76"/>
    </location>
    <ligand>
        <name>GTP</name>
        <dbReference type="ChEBI" id="CHEBI:37565"/>
    </ligand>
</feature>
<keyword evidence="4" id="KW-0460">Magnesium</keyword>
<dbReference type="PROSITE" id="PS51417">
    <property type="entry name" value="ARF"/>
    <property type="match status" value="1"/>
</dbReference>
<keyword evidence="2 3" id="KW-0342">GTP-binding</keyword>
<sequence length="219" mass="24096">MYHLVAGLYAEFTKKPKYNALLIGLKGSGKTWILERLRHDHLQGRAPSQRLPPTIGQNVLDIPYRRATLHLWDLGGSASMRSLWDQYLPDAHVIVWVVDAPRWASDAAVPGEPEPAYRAAMAAELCPIVAEASARAQPVCVVVTQLDELAPERATPLVQEIEASLTAEWMHRLDDTSLHCTLTPIWLFQGVSAATGDGMDAMLDAMFDQARLFASRAGA</sequence>
<dbReference type="SUPFAM" id="SSF52540">
    <property type="entry name" value="P-loop containing nucleoside triphosphate hydrolases"/>
    <property type="match status" value="1"/>
</dbReference>
<organism evidence="5 6">
    <name type="scientific">Malassezia caprae</name>
    <dbReference type="NCBI Taxonomy" id="1381934"/>
    <lineage>
        <taxon>Eukaryota</taxon>
        <taxon>Fungi</taxon>
        <taxon>Dikarya</taxon>
        <taxon>Basidiomycota</taxon>
        <taxon>Ustilaginomycotina</taxon>
        <taxon>Malasseziomycetes</taxon>
        <taxon>Malasseziales</taxon>
        <taxon>Malasseziaceae</taxon>
        <taxon>Malassezia</taxon>
    </lineage>
</organism>
<name>A0AAF0E4G4_9BASI</name>
<dbReference type="InterPro" id="IPR024156">
    <property type="entry name" value="Small_GTPase_ARF"/>
</dbReference>